<organism evidence="2 3">
    <name type="scientific">Hibiscus sabdariffa</name>
    <name type="common">roselle</name>
    <dbReference type="NCBI Taxonomy" id="183260"/>
    <lineage>
        <taxon>Eukaryota</taxon>
        <taxon>Viridiplantae</taxon>
        <taxon>Streptophyta</taxon>
        <taxon>Embryophyta</taxon>
        <taxon>Tracheophyta</taxon>
        <taxon>Spermatophyta</taxon>
        <taxon>Magnoliopsida</taxon>
        <taxon>eudicotyledons</taxon>
        <taxon>Gunneridae</taxon>
        <taxon>Pentapetalae</taxon>
        <taxon>rosids</taxon>
        <taxon>malvids</taxon>
        <taxon>Malvales</taxon>
        <taxon>Malvaceae</taxon>
        <taxon>Malvoideae</taxon>
        <taxon>Hibiscus</taxon>
    </lineage>
</organism>
<dbReference type="Proteomes" id="UP001396334">
    <property type="component" value="Unassembled WGS sequence"/>
</dbReference>
<sequence>MTVENRRKRVSSGRPSSSRGPGKQTAENVVNRFAILEKELVEPMEEQRLESSGDVANEQGEEALELINRNSTLVAADTHKNVPKNAAYRASNPEKKVKGNRQVFEKAVIMPMVEGQPVSMVEHALQGGNKVHTAVSLFEKGHGRGSSDGIILGKTRGGGKARRMDHIRVSRFANPTRSEGSGGSTRALINQDRALEPIVSGNALSGVRTVVPAAGLGIEEKRSVADQ</sequence>
<proteinExistence type="predicted"/>
<feature type="compositionally biased region" description="Low complexity" evidence="1">
    <location>
        <begin position="12"/>
        <end position="23"/>
    </location>
</feature>
<dbReference type="EMBL" id="JBBPBN010000003">
    <property type="protein sequence ID" value="KAK9044030.1"/>
    <property type="molecule type" value="Genomic_DNA"/>
</dbReference>
<gene>
    <name evidence="2" type="ORF">V6N11_072352</name>
</gene>
<comment type="caution">
    <text evidence="2">The sequence shown here is derived from an EMBL/GenBank/DDBJ whole genome shotgun (WGS) entry which is preliminary data.</text>
</comment>
<reference evidence="2 3" key="1">
    <citation type="journal article" date="2024" name="G3 (Bethesda)">
        <title>Genome assembly of Hibiscus sabdariffa L. provides insights into metabolisms of medicinal natural products.</title>
        <authorList>
            <person name="Kim T."/>
        </authorList>
    </citation>
    <scope>NUCLEOTIDE SEQUENCE [LARGE SCALE GENOMIC DNA]</scope>
    <source>
        <strain evidence="2">TK-2024</strain>
        <tissue evidence="2">Old leaves</tissue>
    </source>
</reference>
<accession>A0ABR2U347</accession>
<keyword evidence="3" id="KW-1185">Reference proteome</keyword>
<protein>
    <submittedName>
        <fullName evidence="2">Uncharacterized protein</fullName>
    </submittedName>
</protein>
<feature type="compositionally biased region" description="Basic residues" evidence="1">
    <location>
        <begin position="1"/>
        <end position="11"/>
    </location>
</feature>
<evidence type="ECO:0000313" key="3">
    <source>
        <dbReference type="Proteomes" id="UP001396334"/>
    </source>
</evidence>
<evidence type="ECO:0000313" key="2">
    <source>
        <dbReference type="EMBL" id="KAK9044030.1"/>
    </source>
</evidence>
<feature type="region of interest" description="Disordered" evidence="1">
    <location>
        <begin position="1"/>
        <end position="29"/>
    </location>
</feature>
<evidence type="ECO:0000256" key="1">
    <source>
        <dbReference type="SAM" id="MobiDB-lite"/>
    </source>
</evidence>
<name>A0ABR2U347_9ROSI</name>